<dbReference type="AlphaFoldDB" id="A0A9P8V3K2"/>
<evidence type="ECO:0000256" key="3">
    <source>
        <dbReference type="ARBA" id="ARBA00004613"/>
    </source>
</evidence>
<keyword evidence="6" id="KW-0926">Vacuole</keyword>
<comment type="subcellular location">
    <subcellularLocation>
        <location evidence="3">Secreted</location>
    </subcellularLocation>
    <subcellularLocation>
        <location evidence="2">Vacuole</location>
    </subcellularLocation>
</comment>
<keyword evidence="8 17" id="KW-0732">Signal</keyword>
<evidence type="ECO:0000256" key="2">
    <source>
        <dbReference type="ARBA" id="ARBA00004116"/>
    </source>
</evidence>
<feature type="domain" description="Peptidase M14" evidence="18">
    <location>
        <begin position="185"/>
        <end position="503"/>
    </location>
</feature>
<dbReference type="InterPro" id="IPR000834">
    <property type="entry name" value="Peptidase_M14"/>
</dbReference>
<feature type="compositionally biased region" description="Basic and acidic residues" evidence="16">
    <location>
        <begin position="523"/>
        <end position="533"/>
    </location>
</feature>
<dbReference type="EMBL" id="JAGSXJ010000032">
    <property type="protein sequence ID" value="KAH6669100.1"/>
    <property type="molecule type" value="Genomic_DNA"/>
</dbReference>
<dbReference type="GO" id="GO:0004181">
    <property type="term" value="F:metallocarboxypeptidase activity"/>
    <property type="evidence" value="ECO:0007669"/>
    <property type="project" value="InterPro"/>
</dbReference>
<accession>A0A9P8V3K2</accession>
<evidence type="ECO:0000256" key="8">
    <source>
        <dbReference type="ARBA" id="ARBA00022729"/>
    </source>
</evidence>
<dbReference type="SMART" id="SM00631">
    <property type="entry name" value="Zn_pept"/>
    <property type="match status" value="1"/>
</dbReference>
<dbReference type="PROSITE" id="PS00132">
    <property type="entry name" value="CARBOXYPEPT_ZN_1"/>
    <property type="match status" value="1"/>
</dbReference>
<feature type="region of interest" description="Disordered" evidence="16">
    <location>
        <begin position="518"/>
        <end position="539"/>
    </location>
</feature>
<dbReference type="Gene3D" id="3.40.630.10">
    <property type="entry name" value="Zn peptidases"/>
    <property type="match status" value="1"/>
</dbReference>
<evidence type="ECO:0000256" key="17">
    <source>
        <dbReference type="SAM" id="SignalP"/>
    </source>
</evidence>
<evidence type="ECO:0000256" key="1">
    <source>
        <dbReference type="ARBA" id="ARBA00001947"/>
    </source>
</evidence>
<dbReference type="GO" id="GO:0005773">
    <property type="term" value="C:vacuole"/>
    <property type="evidence" value="ECO:0007669"/>
    <property type="project" value="UniProtKB-SubCell"/>
</dbReference>
<evidence type="ECO:0000256" key="14">
    <source>
        <dbReference type="ARBA" id="ARBA00026213"/>
    </source>
</evidence>
<evidence type="ECO:0000256" key="7">
    <source>
        <dbReference type="ARBA" id="ARBA00022723"/>
    </source>
</evidence>
<dbReference type="SUPFAM" id="SSF53187">
    <property type="entry name" value="Zn-dependent exopeptidases"/>
    <property type="match status" value="1"/>
</dbReference>
<keyword evidence="9" id="KW-0862">Zinc</keyword>
<dbReference type="PANTHER" id="PTHR11705">
    <property type="entry name" value="PROTEASE FAMILY M14 CARBOXYPEPTIDASE A,B"/>
    <property type="match status" value="1"/>
</dbReference>
<dbReference type="GO" id="GO:0071555">
    <property type="term" value="P:cell wall organization"/>
    <property type="evidence" value="ECO:0007669"/>
    <property type="project" value="UniProtKB-KW"/>
</dbReference>
<dbReference type="CDD" id="cd03860">
    <property type="entry name" value="M14_CP_A-B_like"/>
    <property type="match status" value="1"/>
</dbReference>
<keyword evidence="7" id="KW-0479">Metal-binding</keyword>
<keyword evidence="10" id="KW-1015">Disulfide bond</keyword>
<comment type="caution">
    <text evidence="15">Lacks conserved residue(s) required for the propagation of feature annotation.</text>
</comment>
<dbReference type="GO" id="GO:0006508">
    <property type="term" value="P:proteolysis"/>
    <property type="evidence" value="ECO:0007669"/>
    <property type="project" value="InterPro"/>
</dbReference>
<sequence length="539" mass="60381">MRIHRVASVLALVALPVSATIPQKIVDHANTRPHPTLFPLLTWLRDNAVELVFGHHPKQTSGHPAESPDPLPKQYTDEVVLRFNVTSYQQEEAIVDAAARLFLDVWTVTRDFVDIRLQKDRIRPLLSLLPKPLHESYKTLIPDVSAMVHGTSPSTPFNINEASGGKGDDSLRNLATDTDNVFFRDYRPLPVITQWMRLTEAMFPSIARVISIGSSYEGRDIPALRLGIRRPDESSRARKTLVIAGGLHAREWISTTTVNYVAWSFVTSYGTEPMITKFLEHFDVVFIPALNPDGVDYTWQVDRLWRKSRQQTGMRFCRGLDLDHAFGFEWDSSGVSHDPCSESYGGSEPWESVEARALADWARNETRNDKVKFVGLVDLHSYSQQVLFPFAYTCHVDPPNLENLEELAVGLAKAIRLSSGESYSVTSACEGAVLSKDSTMVHRGIEAGGGSAIDWFYHELGAHFSYQIKLRDTGSYGFLLPKEHIVPTGQEIFHAMKYLGDYLLGNNGIEGADYELTTGGTVNDHEGSSTDLRRAKHRR</sequence>
<dbReference type="Pfam" id="PF00246">
    <property type="entry name" value="Peptidase_M14"/>
    <property type="match status" value="1"/>
</dbReference>
<keyword evidence="5" id="KW-0964">Secreted</keyword>
<evidence type="ECO:0000256" key="6">
    <source>
        <dbReference type="ARBA" id="ARBA00022554"/>
    </source>
</evidence>
<feature type="chain" id="PRO_5040314147" description="Inactive metallocarboxypeptidase ECM14" evidence="17">
    <location>
        <begin position="20"/>
        <end position="539"/>
    </location>
</feature>
<dbReference type="Proteomes" id="UP000770015">
    <property type="component" value="Unassembled WGS sequence"/>
</dbReference>
<dbReference type="OrthoDB" id="3626597at2759"/>
<dbReference type="PRINTS" id="PR00765">
    <property type="entry name" value="CRBOXYPTASEA"/>
</dbReference>
<protein>
    <recommendedName>
        <fullName evidence="13">Inactive metallocarboxypeptidase ECM14</fullName>
    </recommendedName>
    <alternativeName>
        <fullName evidence="14">Inactive metallocarboxypeptidase ecm14</fullName>
    </alternativeName>
</protein>
<evidence type="ECO:0000256" key="12">
    <source>
        <dbReference type="ARBA" id="ARBA00025210"/>
    </source>
</evidence>
<comment type="similarity">
    <text evidence="4 15">Belongs to the peptidase M14 family.</text>
</comment>
<evidence type="ECO:0000256" key="9">
    <source>
        <dbReference type="ARBA" id="ARBA00022833"/>
    </source>
</evidence>
<organism evidence="19 20">
    <name type="scientific">Plectosphaerella plurivora</name>
    <dbReference type="NCBI Taxonomy" id="936078"/>
    <lineage>
        <taxon>Eukaryota</taxon>
        <taxon>Fungi</taxon>
        <taxon>Dikarya</taxon>
        <taxon>Ascomycota</taxon>
        <taxon>Pezizomycotina</taxon>
        <taxon>Sordariomycetes</taxon>
        <taxon>Hypocreomycetidae</taxon>
        <taxon>Glomerellales</taxon>
        <taxon>Plectosphaerellaceae</taxon>
        <taxon>Plectosphaerella</taxon>
    </lineage>
</organism>
<proteinExistence type="inferred from homology"/>
<evidence type="ECO:0000256" key="13">
    <source>
        <dbReference type="ARBA" id="ARBA00026187"/>
    </source>
</evidence>
<dbReference type="InterPro" id="IPR057246">
    <property type="entry name" value="CARBOXYPEPT_ZN_1"/>
</dbReference>
<dbReference type="FunFam" id="3.40.630.10:FF:000060">
    <property type="entry name" value="Putative metallocarboxypeptidase ecm14"/>
    <property type="match status" value="1"/>
</dbReference>
<evidence type="ECO:0000256" key="16">
    <source>
        <dbReference type="SAM" id="MobiDB-lite"/>
    </source>
</evidence>
<dbReference type="PROSITE" id="PS52035">
    <property type="entry name" value="PEPTIDASE_M14"/>
    <property type="match status" value="1"/>
</dbReference>
<keyword evidence="11" id="KW-0961">Cell wall biogenesis/degradation</keyword>
<comment type="function">
    <text evidence="12">Inactive carboxypeptidase that may play a role in cell wall organization and biogenesis.</text>
</comment>
<evidence type="ECO:0000259" key="18">
    <source>
        <dbReference type="PROSITE" id="PS52035"/>
    </source>
</evidence>
<evidence type="ECO:0000313" key="19">
    <source>
        <dbReference type="EMBL" id="KAH6669100.1"/>
    </source>
</evidence>
<keyword evidence="20" id="KW-1185">Reference proteome</keyword>
<evidence type="ECO:0000256" key="4">
    <source>
        <dbReference type="ARBA" id="ARBA00005988"/>
    </source>
</evidence>
<dbReference type="PANTHER" id="PTHR11705:SF147">
    <property type="entry name" value="INACTIVE METALLOCARBOXYPEPTIDASE ECM14"/>
    <property type="match status" value="1"/>
</dbReference>
<gene>
    <name evidence="19" type="ORF">F5X68DRAFT_51292</name>
</gene>
<comment type="cofactor">
    <cofactor evidence="1">
        <name>Zn(2+)</name>
        <dbReference type="ChEBI" id="CHEBI:29105"/>
    </cofactor>
</comment>
<comment type="caution">
    <text evidence="19">The sequence shown here is derived from an EMBL/GenBank/DDBJ whole genome shotgun (WGS) entry which is preliminary data.</text>
</comment>
<evidence type="ECO:0000256" key="15">
    <source>
        <dbReference type="PROSITE-ProRule" id="PRU01379"/>
    </source>
</evidence>
<evidence type="ECO:0000256" key="5">
    <source>
        <dbReference type="ARBA" id="ARBA00022525"/>
    </source>
</evidence>
<dbReference type="GO" id="GO:0005576">
    <property type="term" value="C:extracellular region"/>
    <property type="evidence" value="ECO:0007669"/>
    <property type="project" value="UniProtKB-SubCell"/>
</dbReference>
<dbReference type="GO" id="GO:0008270">
    <property type="term" value="F:zinc ion binding"/>
    <property type="evidence" value="ECO:0007669"/>
    <property type="project" value="InterPro"/>
</dbReference>
<evidence type="ECO:0000256" key="10">
    <source>
        <dbReference type="ARBA" id="ARBA00023157"/>
    </source>
</evidence>
<evidence type="ECO:0000256" key="11">
    <source>
        <dbReference type="ARBA" id="ARBA00023316"/>
    </source>
</evidence>
<evidence type="ECO:0000313" key="20">
    <source>
        <dbReference type="Proteomes" id="UP000770015"/>
    </source>
</evidence>
<feature type="signal peptide" evidence="17">
    <location>
        <begin position="1"/>
        <end position="19"/>
    </location>
</feature>
<name>A0A9P8V3K2_9PEZI</name>
<reference evidence="19" key="1">
    <citation type="journal article" date="2021" name="Nat. Commun.">
        <title>Genetic determinants of endophytism in the Arabidopsis root mycobiome.</title>
        <authorList>
            <person name="Mesny F."/>
            <person name="Miyauchi S."/>
            <person name="Thiergart T."/>
            <person name="Pickel B."/>
            <person name="Atanasova L."/>
            <person name="Karlsson M."/>
            <person name="Huettel B."/>
            <person name="Barry K.W."/>
            <person name="Haridas S."/>
            <person name="Chen C."/>
            <person name="Bauer D."/>
            <person name="Andreopoulos W."/>
            <person name="Pangilinan J."/>
            <person name="LaButti K."/>
            <person name="Riley R."/>
            <person name="Lipzen A."/>
            <person name="Clum A."/>
            <person name="Drula E."/>
            <person name="Henrissat B."/>
            <person name="Kohler A."/>
            <person name="Grigoriev I.V."/>
            <person name="Martin F.M."/>
            <person name="Hacquard S."/>
        </authorList>
    </citation>
    <scope>NUCLEOTIDE SEQUENCE</scope>
    <source>
        <strain evidence="19">MPI-SDFR-AT-0117</strain>
    </source>
</reference>